<evidence type="ECO:0000313" key="2">
    <source>
        <dbReference type="EMBL" id="KAA0010063.1"/>
    </source>
</evidence>
<name>A0A7V7FWQ9_9GAMM</name>
<dbReference type="RefSeq" id="WP_149330027.1">
    <property type="nucleotide sequence ID" value="NZ_VTPY01000008.1"/>
</dbReference>
<comment type="caution">
    <text evidence="2">The sequence shown here is derived from an EMBL/GenBank/DDBJ whole genome shotgun (WGS) entry which is preliminary data.</text>
</comment>
<evidence type="ECO:0000313" key="3">
    <source>
        <dbReference type="Proteomes" id="UP000486760"/>
    </source>
</evidence>
<accession>A0A7V7FWQ9</accession>
<dbReference type="Proteomes" id="UP000486760">
    <property type="component" value="Unassembled WGS sequence"/>
</dbReference>
<feature type="compositionally biased region" description="Polar residues" evidence="1">
    <location>
        <begin position="45"/>
        <end position="63"/>
    </location>
</feature>
<dbReference type="AlphaFoldDB" id="A0A7V7FWQ9"/>
<evidence type="ECO:0000256" key="1">
    <source>
        <dbReference type="SAM" id="MobiDB-lite"/>
    </source>
</evidence>
<proteinExistence type="predicted"/>
<gene>
    <name evidence="2" type="ORF">F0A17_19475</name>
</gene>
<reference evidence="2 3" key="1">
    <citation type="submission" date="2019-08" db="EMBL/GenBank/DDBJ databases">
        <title>Bioinformatics analysis of the strain L3 and L5.</title>
        <authorList>
            <person name="Li X."/>
        </authorList>
    </citation>
    <scope>NUCLEOTIDE SEQUENCE [LARGE SCALE GENOMIC DNA]</scope>
    <source>
        <strain evidence="2 3">L5</strain>
    </source>
</reference>
<protein>
    <submittedName>
        <fullName evidence="2">Uncharacterized protein</fullName>
    </submittedName>
</protein>
<feature type="region of interest" description="Disordered" evidence="1">
    <location>
        <begin position="1"/>
        <end position="73"/>
    </location>
</feature>
<dbReference type="EMBL" id="VTPY01000008">
    <property type="protein sequence ID" value="KAA0010063.1"/>
    <property type="molecule type" value="Genomic_DNA"/>
</dbReference>
<sequence>MSYRRLTPQEIEDLRNEMRAAGQWMKSELARRRRERAETEASPSGAGSTESVQSPSPMSNGEASGSAPGDEEV</sequence>
<organism evidence="2 3">
    <name type="scientific">Billgrantia pellis</name>
    <dbReference type="NCBI Taxonomy" id="2606936"/>
    <lineage>
        <taxon>Bacteria</taxon>
        <taxon>Pseudomonadati</taxon>
        <taxon>Pseudomonadota</taxon>
        <taxon>Gammaproteobacteria</taxon>
        <taxon>Oceanospirillales</taxon>
        <taxon>Halomonadaceae</taxon>
        <taxon>Billgrantia</taxon>
    </lineage>
</organism>
<keyword evidence="3" id="KW-1185">Reference proteome</keyword>